<sequence length="280" mass="28776">MVVEVVDDGDGVDDAVVVEVTDVAPVAVSFWVDVVDAGDAIDTIEVVVESFKVVVDVDNVNNAVDVGDTIDVGNAVDVGDTVEVVIDAKATVGSFAISAEGEETKTTDELVPWDDDMREEKARVPAEEEETPEKAEREVEVEAEVYVDEATGAKLDPLASTSTSAKANPERSALVLNVPGPGIGVGPGTPLPPGAPTGSAPRAPRSLRSSTAGSPASAPDTDREAGDASGAGADVPDDAARGGKPGEGYPACAGRERGGMRRHTFAGRGRGGRVRRYAGW</sequence>
<keyword evidence="3" id="KW-1185">Reference proteome</keyword>
<feature type="compositionally biased region" description="Low complexity" evidence="1">
    <location>
        <begin position="196"/>
        <end position="210"/>
    </location>
</feature>
<dbReference type="EMBL" id="KV417285">
    <property type="protein sequence ID" value="KZO96284.1"/>
    <property type="molecule type" value="Genomic_DNA"/>
</dbReference>
<organism evidence="2 3">
    <name type="scientific">Calocera viscosa (strain TUFC12733)</name>
    <dbReference type="NCBI Taxonomy" id="1330018"/>
    <lineage>
        <taxon>Eukaryota</taxon>
        <taxon>Fungi</taxon>
        <taxon>Dikarya</taxon>
        <taxon>Basidiomycota</taxon>
        <taxon>Agaricomycotina</taxon>
        <taxon>Dacrymycetes</taxon>
        <taxon>Dacrymycetales</taxon>
        <taxon>Dacrymycetaceae</taxon>
        <taxon>Calocera</taxon>
    </lineage>
</organism>
<feature type="compositionally biased region" description="Basic residues" evidence="1">
    <location>
        <begin position="260"/>
        <end position="280"/>
    </location>
</feature>
<reference evidence="2 3" key="1">
    <citation type="journal article" date="2016" name="Mol. Biol. Evol.">
        <title>Comparative Genomics of Early-Diverging Mushroom-Forming Fungi Provides Insights into the Origins of Lignocellulose Decay Capabilities.</title>
        <authorList>
            <person name="Nagy L.G."/>
            <person name="Riley R."/>
            <person name="Tritt A."/>
            <person name="Adam C."/>
            <person name="Daum C."/>
            <person name="Floudas D."/>
            <person name="Sun H."/>
            <person name="Yadav J.S."/>
            <person name="Pangilinan J."/>
            <person name="Larsson K.H."/>
            <person name="Matsuura K."/>
            <person name="Barry K."/>
            <person name="Labutti K."/>
            <person name="Kuo R."/>
            <person name="Ohm R.A."/>
            <person name="Bhattacharya S.S."/>
            <person name="Shirouzu T."/>
            <person name="Yoshinaga Y."/>
            <person name="Martin F.M."/>
            <person name="Grigoriev I.V."/>
            <person name="Hibbett D.S."/>
        </authorList>
    </citation>
    <scope>NUCLEOTIDE SEQUENCE [LARGE SCALE GENOMIC DNA]</scope>
    <source>
        <strain evidence="2 3">TUFC12733</strain>
    </source>
</reference>
<accession>A0A167M341</accession>
<dbReference type="Proteomes" id="UP000076738">
    <property type="component" value="Unassembled WGS sequence"/>
</dbReference>
<protein>
    <submittedName>
        <fullName evidence="2">Uncharacterized protein</fullName>
    </submittedName>
</protein>
<evidence type="ECO:0000256" key="1">
    <source>
        <dbReference type="SAM" id="MobiDB-lite"/>
    </source>
</evidence>
<evidence type="ECO:0000313" key="3">
    <source>
        <dbReference type="Proteomes" id="UP000076738"/>
    </source>
</evidence>
<evidence type="ECO:0000313" key="2">
    <source>
        <dbReference type="EMBL" id="KZO96284.1"/>
    </source>
</evidence>
<name>A0A167M341_CALVF</name>
<gene>
    <name evidence="2" type="ORF">CALVIDRAFT_537458</name>
</gene>
<dbReference type="AlphaFoldDB" id="A0A167M341"/>
<feature type="compositionally biased region" description="Basic and acidic residues" evidence="1">
    <location>
        <begin position="118"/>
        <end position="140"/>
    </location>
</feature>
<proteinExistence type="predicted"/>
<feature type="region of interest" description="Disordered" evidence="1">
    <location>
        <begin position="114"/>
        <end position="280"/>
    </location>
</feature>